<name>A0ABW3MHC7_9PSEU</name>
<dbReference type="PANTHER" id="PTHR30146:SF109">
    <property type="entry name" value="HTH-TYPE TRANSCRIPTIONAL REGULATOR GALS"/>
    <property type="match status" value="1"/>
</dbReference>
<keyword evidence="3" id="KW-0804">Transcription</keyword>
<protein>
    <submittedName>
        <fullName evidence="5">Substrate-binding domain-containing protein</fullName>
    </submittedName>
</protein>
<dbReference type="SUPFAM" id="SSF53822">
    <property type="entry name" value="Periplasmic binding protein-like I"/>
    <property type="match status" value="1"/>
</dbReference>
<proteinExistence type="predicted"/>
<gene>
    <name evidence="5" type="ORF">ACFQ1S_30250</name>
</gene>
<keyword evidence="1" id="KW-0805">Transcription regulation</keyword>
<evidence type="ECO:0000313" key="5">
    <source>
        <dbReference type="EMBL" id="MFD1049513.1"/>
    </source>
</evidence>
<dbReference type="InterPro" id="IPR046335">
    <property type="entry name" value="LacI/GalR-like_sensor"/>
</dbReference>
<evidence type="ECO:0000259" key="4">
    <source>
        <dbReference type="Pfam" id="PF13377"/>
    </source>
</evidence>
<dbReference type="Proteomes" id="UP001597045">
    <property type="component" value="Unassembled WGS sequence"/>
</dbReference>
<dbReference type="Pfam" id="PF13377">
    <property type="entry name" value="Peripla_BP_3"/>
    <property type="match status" value="1"/>
</dbReference>
<dbReference type="InterPro" id="IPR028082">
    <property type="entry name" value="Peripla_BP_I"/>
</dbReference>
<evidence type="ECO:0000256" key="1">
    <source>
        <dbReference type="ARBA" id="ARBA00023015"/>
    </source>
</evidence>
<feature type="non-terminal residue" evidence="5">
    <location>
        <position position="1"/>
    </location>
</feature>
<evidence type="ECO:0000256" key="2">
    <source>
        <dbReference type="ARBA" id="ARBA00023125"/>
    </source>
</evidence>
<comment type="caution">
    <text evidence="5">The sequence shown here is derived from an EMBL/GenBank/DDBJ whole genome shotgun (WGS) entry which is preliminary data.</text>
</comment>
<accession>A0ABW3MHC7</accession>
<feature type="domain" description="Transcriptional regulator LacI/GalR-like sensor" evidence="4">
    <location>
        <begin position="36"/>
        <end position="136"/>
    </location>
</feature>
<organism evidence="5 6">
    <name type="scientific">Kibdelosporangium lantanae</name>
    <dbReference type="NCBI Taxonomy" id="1497396"/>
    <lineage>
        <taxon>Bacteria</taxon>
        <taxon>Bacillati</taxon>
        <taxon>Actinomycetota</taxon>
        <taxon>Actinomycetes</taxon>
        <taxon>Pseudonocardiales</taxon>
        <taxon>Pseudonocardiaceae</taxon>
        <taxon>Kibdelosporangium</taxon>
    </lineage>
</organism>
<sequence>AYRAADSFAKAVVELDIEGHAECCDDNNAAAPDCLDRVYAALPDVTAILTVNERSLAGVVSTLLGRGKRIPDDISVLAIASERNATSVTPMISAADVPTWDMGQKAVEAVLHRVNHPDDPASTTLFAPPFVDRGSVA</sequence>
<dbReference type="EMBL" id="JBHTIS010002224">
    <property type="protein sequence ID" value="MFD1049513.1"/>
    <property type="molecule type" value="Genomic_DNA"/>
</dbReference>
<keyword evidence="2" id="KW-0238">DNA-binding</keyword>
<evidence type="ECO:0000256" key="3">
    <source>
        <dbReference type="ARBA" id="ARBA00023163"/>
    </source>
</evidence>
<reference evidence="6" key="1">
    <citation type="journal article" date="2019" name="Int. J. Syst. Evol. Microbiol.">
        <title>The Global Catalogue of Microorganisms (GCM) 10K type strain sequencing project: providing services to taxonomists for standard genome sequencing and annotation.</title>
        <authorList>
            <consortium name="The Broad Institute Genomics Platform"/>
            <consortium name="The Broad Institute Genome Sequencing Center for Infectious Disease"/>
            <person name="Wu L."/>
            <person name="Ma J."/>
        </authorList>
    </citation>
    <scope>NUCLEOTIDE SEQUENCE [LARGE SCALE GENOMIC DNA]</scope>
    <source>
        <strain evidence="6">JCM 31486</strain>
    </source>
</reference>
<dbReference type="PANTHER" id="PTHR30146">
    <property type="entry name" value="LACI-RELATED TRANSCRIPTIONAL REPRESSOR"/>
    <property type="match status" value="1"/>
</dbReference>
<dbReference type="Gene3D" id="3.40.50.2300">
    <property type="match status" value="1"/>
</dbReference>
<keyword evidence="6" id="KW-1185">Reference proteome</keyword>
<evidence type="ECO:0000313" key="6">
    <source>
        <dbReference type="Proteomes" id="UP001597045"/>
    </source>
</evidence>